<feature type="compositionally biased region" description="Basic and acidic residues" evidence="1">
    <location>
        <begin position="1"/>
        <end position="16"/>
    </location>
</feature>
<feature type="non-terminal residue" evidence="2">
    <location>
        <position position="1"/>
    </location>
</feature>
<feature type="region of interest" description="Disordered" evidence="1">
    <location>
        <begin position="1"/>
        <end position="38"/>
    </location>
</feature>
<accession>A0A812Q233</accession>
<evidence type="ECO:0000256" key="1">
    <source>
        <dbReference type="SAM" id="MobiDB-lite"/>
    </source>
</evidence>
<dbReference type="Proteomes" id="UP000604046">
    <property type="component" value="Unassembled WGS sequence"/>
</dbReference>
<evidence type="ECO:0000313" key="3">
    <source>
        <dbReference type="Proteomes" id="UP000604046"/>
    </source>
</evidence>
<organism evidence="2 3">
    <name type="scientific">Symbiodinium natans</name>
    <dbReference type="NCBI Taxonomy" id="878477"/>
    <lineage>
        <taxon>Eukaryota</taxon>
        <taxon>Sar</taxon>
        <taxon>Alveolata</taxon>
        <taxon>Dinophyceae</taxon>
        <taxon>Suessiales</taxon>
        <taxon>Symbiodiniaceae</taxon>
        <taxon>Symbiodinium</taxon>
    </lineage>
</organism>
<feature type="region of interest" description="Disordered" evidence="1">
    <location>
        <begin position="70"/>
        <end position="94"/>
    </location>
</feature>
<keyword evidence="3" id="KW-1185">Reference proteome</keyword>
<dbReference type="EMBL" id="CAJNDS010002157">
    <property type="protein sequence ID" value="CAE7355491.1"/>
    <property type="molecule type" value="Genomic_DNA"/>
</dbReference>
<feature type="non-terminal residue" evidence="2">
    <location>
        <position position="94"/>
    </location>
</feature>
<dbReference type="AlphaFoldDB" id="A0A812Q233"/>
<protein>
    <submittedName>
        <fullName evidence="2">Uncharacterized protein</fullName>
    </submittedName>
</protein>
<name>A0A812Q233_9DINO</name>
<evidence type="ECO:0000313" key="2">
    <source>
        <dbReference type="EMBL" id="CAE7355491.1"/>
    </source>
</evidence>
<gene>
    <name evidence="2" type="ORF">SNAT2548_LOCUS18896</name>
</gene>
<feature type="compositionally biased region" description="Basic and acidic residues" evidence="1">
    <location>
        <begin position="70"/>
        <end position="86"/>
    </location>
</feature>
<reference evidence="2" key="1">
    <citation type="submission" date="2021-02" db="EMBL/GenBank/DDBJ databases">
        <authorList>
            <person name="Dougan E. K."/>
            <person name="Rhodes N."/>
            <person name="Thang M."/>
            <person name="Chan C."/>
        </authorList>
    </citation>
    <scope>NUCLEOTIDE SEQUENCE</scope>
</reference>
<comment type="caution">
    <text evidence="2">The sequence shown here is derived from an EMBL/GenBank/DDBJ whole genome shotgun (WGS) entry which is preliminary data.</text>
</comment>
<proteinExistence type="predicted"/>
<sequence length="94" mass="10481">RQGEATPARDKLRGTEDPAAFCSYPTTAPRGCHNRAAKVSRRKQAGAVGRLRWHDYQTHVVCRGLERARTTKAEGPRHVDSGREVPQHCLQVAH</sequence>